<dbReference type="Proteomes" id="UP000199334">
    <property type="component" value="Unassembled WGS sequence"/>
</dbReference>
<proteinExistence type="predicted"/>
<keyword evidence="2" id="KW-1185">Reference proteome</keyword>
<dbReference type="OrthoDB" id="2691359at2"/>
<evidence type="ECO:0000313" key="1">
    <source>
        <dbReference type="EMBL" id="SDN62937.1"/>
    </source>
</evidence>
<dbReference type="InterPro" id="IPR025013">
    <property type="entry name" value="DUF3907"/>
</dbReference>
<accession>A0A1H0CYG0</accession>
<evidence type="ECO:0000313" key="2">
    <source>
        <dbReference type="Proteomes" id="UP000199334"/>
    </source>
</evidence>
<organism evidence="1 2">
    <name type="scientific">Tenuibacillus multivorans</name>
    <dbReference type="NCBI Taxonomy" id="237069"/>
    <lineage>
        <taxon>Bacteria</taxon>
        <taxon>Bacillati</taxon>
        <taxon>Bacillota</taxon>
        <taxon>Bacilli</taxon>
        <taxon>Bacillales</taxon>
        <taxon>Bacillaceae</taxon>
        <taxon>Tenuibacillus</taxon>
    </lineage>
</organism>
<gene>
    <name evidence="1" type="ORF">SAMN05216498_2721</name>
</gene>
<protein>
    <submittedName>
        <fullName evidence="1">Uncharacterized protein</fullName>
    </submittedName>
</protein>
<dbReference type="STRING" id="237069.SAMN05216498_2721"/>
<dbReference type="AlphaFoldDB" id="A0A1H0CYG0"/>
<reference evidence="1 2" key="1">
    <citation type="submission" date="2016-10" db="EMBL/GenBank/DDBJ databases">
        <authorList>
            <person name="de Groot N.N."/>
        </authorList>
    </citation>
    <scope>NUCLEOTIDE SEQUENCE [LARGE SCALE GENOMIC DNA]</scope>
    <source>
        <strain evidence="1 2">CGMCC 1.3442</strain>
    </source>
</reference>
<sequence length="153" mass="18251">MDTHLLSQAESIQDHLQLIEHELSDFLDFTSVDKILDESKDVEINFIQTIFKEFRYIAVYSGEGKKAINRILMDQRIEETLVDKVYKGIYFKCVNEFFSPHHEVWYEDSRASYRNKFSIDFYTKPGMLIEDTIKKIEPSFHHIRDQLDYLDLS</sequence>
<name>A0A1H0CYG0_9BACI</name>
<dbReference type="Pfam" id="PF13047">
    <property type="entry name" value="DUF3907"/>
    <property type="match status" value="1"/>
</dbReference>
<dbReference type="RefSeq" id="WP_093857125.1">
    <property type="nucleotide sequence ID" value="NZ_BJVZ01000002.1"/>
</dbReference>
<dbReference type="EMBL" id="FNIG01000006">
    <property type="protein sequence ID" value="SDN62937.1"/>
    <property type="molecule type" value="Genomic_DNA"/>
</dbReference>